<dbReference type="GO" id="GO:0005739">
    <property type="term" value="C:mitochondrion"/>
    <property type="evidence" value="ECO:0007669"/>
    <property type="project" value="TreeGrafter"/>
</dbReference>
<dbReference type="Gene3D" id="3.50.50.100">
    <property type="match status" value="2"/>
</dbReference>
<evidence type="ECO:0000256" key="4">
    <source>
        <dbReference type="ARBA" id="ARBA00023002"/>
    </source>
</evidence>
<accession>A0A9P1MEJ9</accession>
<keyword evidence="2" id="KW-0285">Flavoprotein</keyword>
<proteinExistence type="inferred from homology"/>
<dbReference type="InterPro" id="IPR036188">
    <property type="entry name" value="FAD/NAD-bd_sf"/>
</dbReference>
<dbReference type="SUPFAM" id="SSF51905">
    <property type="entry name" value="FAD/NAD(P)-binding domain"/>
    <property type="match status" value="2"/>
</dbReference>
<evidence type="ECO:0000256" key="1">
    <source>
        <dbReference type="ARBA" id="ARBA00005272"/>
    </source>
</evidence>
<evidence type="ECO:0000259" key="7">
    <source>
        <dbReference type="Pfam" id="PF22366"/>
    </source>
</evidence>
<protein>
    <recommendedName>
        <fullName evidence="10">FAD/NAD(P)-binding domain-containing protein</fullName>
    </recommendedName>
</protein>
<dbReference type="Proteomes" id="UP000838763">
    <property type="component" value="Unassembled WGS sequence"/>
</dbReference>
<organism evidence="8 9">
    <name type="scientific">Parascedosporium putredinis</name>
    <dbReference type="NCBI Taxonomy" id="1442378"/>
    <lineage>
        <taxon>Eukaryota</taxon>
        <taxon>Fungi</taxon>
        <taxon>Dikarya</taxon>
        <taxon>Ascomycota</taxon>
        <taxon>Pezizomycotina</taxon>
        <taxon>Sordariomycetes</taxon>
        <taxon>Hypocreomycetidae</taxon>
        <taxon>Microascales</taxon>
        <taxon>Microascaceae</taxon>
        <taxon>Parascedosporium</taxon>
    </lineage>
</organism>
<dbReference type="EMBL" id="CALLCH030000018">
    <property type="protein sequence ID" value="CAI4218397.1"/>
    <property type="molecule type" value="Genomic_DNA"/>
</dbReference>
<evidence type="ECO:0000256" key="2">
    <source>
        <dbReference type="ARBA" id="ARBA00022630"/>
    </source>
</evidence>
<evidence type="ECO:0000259" key="6">
    <source>
        <dbReference type="Pfam" id="PF07992"/>
    </source>
</evidence>
<comment type="caution">
    <text evidence="8">The sequence shown here is derived from an EMBL/GenBank/DDBJ whole genome shotgun (WGS) entry which is preliminary data.</text>
</comment>
<gene>
    <name evidence="8" type="ORF">PPNO1_LOCUS7985</name>
</gene>
<evidence type="ECO:0000256" key="5">
    <source>
        <dbReference type="ARBA" id="ARBA00023027"/>
    </source>
</evidence>
<dbReference type="OrthoDB" id="3244603at2759"/>
<evidence type="ECO:0000313" key="9">
    <source>
        <dbReference type="Proteomes" id="UP000838763"/>
    </source>
</evidence>
<reference evidence="8" key="1">
    <citation type="submission" date="2022-11" db="EMBL/GenBank/DDBJ databases">
        <authorList>
            <person name="Scott C."/>
            <person name="Bruce N."/>
        </authorList>
    </citation>
    <scope>NUCLEOTIDE SEQUENCE</scope>
</reference>
<dbReference type="Pfam" id="PF07992">
    <property type="entry name" value="Pyr_redox_2"/>
    <property type="match status" value="1"/>
</dbReference>
<keyword evidence="3" id="KW-0274">FAD</keyword>
<keyword evidence="9" id="KW-1185">Reference proteome</keyword>
<dbReference type="PANTHER" id="PTHR43706:SF17">
    <property type="entry name" value="NADH DEHYDROGENASE (EUROFUNG)"/>
    <property type="match status" value="1"/>
</dbReference>
<dbReference type="AlphaFoldDB" id="A0A9P1MEJ9"/>
<dbReference type="InterPro" id="IPR054585">
    <property type="entry name" value="NDH2-like_C"/>
</dbReference>
<comment type="similarity">
    <text evidence="1">Belongs to the NADH dehydrogenase family.</text>
</comment>
<feature type="domain" description="External alternative NADH-ubiquinone oxidoreductase-like C-terminal" evidence="7">
    <location>
        <begin position="167"/>
        <end position="235"/>
    </location>
</feature>
<dbReference type="GO" id="GO:0003954">
    <property type="term" value="F:NADH dehydrogenase activity"/>
    <property type="evidence" value="ECO:0007669"/>
    <property type="project" value="InterPro"/>
</dbReference>
<sequence length="238" mass="26822">MKKWLLHFAIVGAGPTGSELAASIRDLIALDFNKRYPELKDLVSISLYDVAPNILSMFDEKLSQYAMKTMKDEGIDIRTAHHVESIRWGHRATKDLISRTRRVQVVDGKGETVVLPDVFAIGDNATPELAPPPATAQATYQEAKWLASRLGKGDIDRSPPFSFKSLGVMAYIGDSRALMQFPDQKAAWGKWLPRDLTGRVAWMVWNSAYITMSMSWKNKLRVGIRWLLNRIFGKDVTK</sequence>
<feature type="domain" description="FAD/NAD(P)-binding" evidence="6">
    <location>
        <begin position="7"/>
        <end position="87"/>
    </location>
</feature>
<evidence type="ECO:0008006" key="10">
    <source>
        <dbReference type="Google" id="ProtNLM"/>
    </source>
</evidence>
<keyword evidence="4" id="KW-0560">Oxidoreductase</keyword>
<dbReference type="PANTHER" id="PTHR43706">
    <property type="entry name" value="NADH DEHYDROGENASE"/>
    <property type="match status" value="1"/>
</dbReference>
<dbReference type="InterPro" id="IPR045024">
    <property type="entry name" value="NDH-2"/>
</dbReference>
<keyword evidence="5" id="KW-0520">NAD</keyword>
<dbReference type="Pfam" id="PF22366">
    <property type="entry name" value="NDH2_C"/>
    <property type="match status" value="1"/>
</dbReference>
<name>A0A9P1MEJ9_9PEZI</name>
<evidence type="ECO:0000256" key="3">
    <source>
        <dbReference type="ARBA" id="ARBA00022827"/>
    </source>
</evidence>
<evidence type="ECO:0000313" key="8">
    <source>
        <dbReference type="EMBL" id="CAI4218397.1"/>
    </source>
</evidence>
<dbReference type="InterPro" id="IPR023753">
    <property type="entry name" value="FAD/NAD-binding_dom"/>
</dbReference>